<keyword evidence="1" id="KW-0175">Coiled coil</keyword>
<evidence type="ECO:0000256" key="1">
    <source>
        <dbReference type="SAM" id="Coils"/>
    </source>
</evidence>
<keyword evidence="3" id="KW-1185">Reference proteome</keyword>
<dbReference type="AlphaFoldDB" id="A0A9D4SVP0"/>
<sequence length="280" mass="32524">MWSRFNVNFPRTANRKQHNACINRLSLKSGIERHHPQLCESIRHGSTILQVANGACRARPTEVHETSSFPEATRLAPCARATRRTFVIRDPHTPRAAGISQVKWTRLEETLGSDHHLVQTEIIYKRAPVKIGKAKITDWTAFRKEELTRSIEGLEEWTKLTTEKTQKYTKEMQLTLEKPAADPHLLHLWEARRSLIRRRKKQKRNRVLKKRIAELTRQADKYADELARHNWNQMCDRLQGTLGTRKTWNILKSMLSTTESKTNSRKNLAKLIHNYGGLGK</sequence>
<protein>
    <recommendedName>
        <fullName evidence="4">Tick transposon</fullName>
    </recommendedName>
</protein>
<feature type="coiled-coil region" evidence="1">
    <location>
        <begin position="198"/>
        <end position="232"/>
    </location>
</feature>
<evidence type="ECO:0000313" key="2">
    <source>
        <dbReference type="EMBL" id="KAH7951115.1"/>
    </source>
</evidence>
<proteinExistence type="predicted"/>
<accession>A0A9D4SVP0</accession>
<comment type="caution">
    <text evidence="2">The sequence shown here is derived from an EMBL/GenBank/DDBJ whole genome shotgun (WGS) entry which is preliminary data.</text>
</comment>
<name>A0A9D4SVP0_RHISA</name>
<organism evidence="2 3">
    <name type="scientific">Rhipicephalus sanguineus</name>
    <name type="common">Brown dog tick</name>
    <name type="synonym">Ixodes sanguineus</name>
    <dbReference type="NCBI Taxonomy" id="34632"/>
    <lineage>
        <taxon>Eukaryota</taxon>
        <taxon>Metazoa</taxon>
        <taxon>Ecdysozoa</taxon>
        <taxon>Arthropoda</taxon>
        <taxon>Chelicerata</taxon>
        <taxon>Arachnida</taxon>
        <taxon>Acari</taxon>
        <taxon>Parasitiformes</taxon>
        <taxon>Ixodida</taxon>
        <taxon>Ixodoidea</taxon>
        <taxon>Ixodidae</taxon>
        <taxon>Rhipicephalinae</taxon>
        <taxon>Rhipicephalus</taxon>
        <taxon>Rhipicephalus</taxon>
    </lineage>
</organism>
<dbReference type="EMBL" id="JABSTV010001251">
    <property type="protein sequence ID" value="KAH7951115.1"/>
    <property type="molecule type" value="Genomic_DNA"/>
</dbReference>
<reference evidence="2" key="2">
    <citation type="submission" date="2021-09" db="EMBL/GenBank/DDBJ databases">
        <authorList>
            <person name="Jia N."/>
            <person name="Wang J."/>
            <person name="Shi W."/>
            <person name="Du L."/>
            <person name="Sun Y."/>
            <person name="Zhan W."/>
            <person name="Jiang J."/>
            <person name="Wang Q."/>
            <person name="Zhang B."/>
            <person name="Ji P."/>
            <person name="Sakyi L.B."/>
            <person name="Cui X."/>
            <person name="Yuan T."/>
            <person name="Jiang B."/>
            <person name="Yang W."/>
            <person name="Lam T.T.-Y."/>
            <person name="Chang Q."/>
            <person name="Ding S."/>
            <person name="Wang X."/>
            <person name="Zhu J."/>
            <person name="Ruan X."/>
            <person name="Zhao L."/>
            <person name="Wei J."/>
            <person name="Que T."/>
            <person name="Du C."/>
            <person name="Cheng J."/>
            <person name="Dai P."/>
            <person name="Han X."/>
            <person name="Huang E."/>
            <person name="Gao Y."/>
            <person name="Liu J."/>
            <person name="Shao H."/>
            <person name="Ye R."/>
            <person name="Li L."/>
            <person name="Wei W."/>
            <person name="Wang X."/>
            <person name="Wang C."/>
            <person name="Huo Q."/>
            <person name="Li W."/>
            <person name="Guo W."/>
            <person name="Chen H."/>
            <person name="Chen S."/>
            <person name="Zhou L."/>
            <person name="Zhou L."/>
            <person name="Ni X."/>
            <person name="Tian J."/>
            <person name="Zhou Y."/>
            <person name="Sheng Y."/>
            <person name="Liu T."/>
            <person name="Pan Y."/>
            <person name="Xia L."/>
            <person name="Li J."/>
            <person name="Zhao F."/>
            <person name="Cao W."/>
        </authorList>
    </citation>
    <scope>NUCLEOTIDE SEQUENCE</scope>
    <source>
        <strain evidence="2">Rsan-2018</strain>
        <tissue evidence="2">Larvae</tissue>
    </source>
</reference>
<evidence type="ECO:0008006" key="4">
    <source>
        <dbReference type="Google" id="ProtNLM"/>
    </source>
</evidence>
<reference evidence="2" key="1">
    <citation type="journal article" date="2020" name="Cell">
        <title>Large-Scale Comparative Analyses of Tick Genomes Elucidate Their Genetic Diversity and Vector Capacities.</title>
        <authorList>
            <consortium name="Tick Genome and Microbiome Consortium (TIGMIC)"/>
            <person name="Jia N."/>
            <person name="Wang J."/>
            <person name="Shi W."/>
            <person name="Du L."/>
            <person name="Sun Y."/>
            <person name="Zhan W."/>
            <person name="Jiang J.F."/>
            <person name="Wang Q."/>
            <person name="Zhang B."/>
            <person name="Ji P."/>
            <person name="Bell-Sakyi L."/>
            <person name="Cui X.M."/>
            <person name="Yuan T.T."/>
            <person name="Jiang B.G."/>
            <person name="Yang W.F."/>
            <person name="Lam T.T."/>
            <person name="Chang Q.C."/>
            <person name="Ding S.J."/>
            <person name="Wang X.J."/>
            <person name="Zhu J.G."/>
            <person name="Ruan X.D."/>
            <person name="Zhao L."/>
            <person name="Wei J.T."/>
            <person name="Ye R.Z."/>
            <person name="Que T.C."/>
            <person name="Du C.H."/>
            <person name="Zhou Y.H."/>
            <person name="Cheng J.X."/>
            <person name="Dai P.F."/>
            <person name="Guo W.B."/>
            <person name="Han X.H."/>
            <person name="Huang E.J."/>
            <person name="Li L.F."/>
            <person name="Wei W."/>
            <person name="Gao Y.C."/>
            <person name="Liu J.Z."/>
            <person name="Shao H.Z."/>
            <person name="Wang X."/>
            <person name="Wang C.C."/>
            <person name="Yang T.C."/>
            <person name="Huo Q.B."/>
            <person name="Li W."/>
            <person name="Chen H.Y."/>
            <person name="Chen S.E."/>
            <person name="Zhou L.G."/>
            <person name="Ni X.B."/>
            <person name="Tian J.H."/>
            <person name="Sheng Y."/>
            <person name="Liu T."/>
            <person name="Pan Y.S."/>
            <person name="Xia L.Y."/>
            <person name="Li J."/>
            <person name="Zhao F."/>
            <person name="Cao W.C."/>
        </authorList>
    </citation>
    <scope>NUCLEOTIDE SEQUENCE</scope>
    <source>
        <strain evidence="2">Rsan-2018</strain>
    </source>
</reference>
<gene>
    <name evidence="2" type="ORF">HPB52_004746</name>
</gene>
<evidence type="ECO:0000313" key="3">
    <source>
        <dbReference type="Proteomes" id="UP000821837"/>
    </source>
</evidence>
<dbReference type="Proteomes" id="UP000821837">
    <property type="component" value="Chromosome 5"/>
</dbReference>